<evidence type="ECO:0000313" key="3">
    <source>
        <dbReference type="Proteomes" id="UP000017820"/>
    </source>
</evidence>
<gene>
    <name evidence="2" type="ORF">PL2TA16_01482</name>
</gene>
<feature type="region of interest" description="Disordered" evidence="1">
    <location>
        <begin position="1"/>
        <end position="49"/>
    </location>
</feature>
<dbReference type="PATRIC" id="fig|1353533.3.peg.4905"/>
<proteinExistence type="predicted"/>
<reference evidence="2 3" key="1">
    <citation type="submission" date="2013-07" db="EMBL/GenBank/DDBJ databases">
        <title>Draft genome sequence of Pseudoalteromonas luteoviolacea 2ta16.</title>
        <authorList>
            <person name="Allen E.E."/>
            <person name="Azam F."/>
            <person name="Podell S."/>
        </authorList>
    </citation>
    <scope>NUCLEOTIDE SEQUENCE [LARGE SCALE GENOMIC DNA]</scope>
    <source>
        <strain evidence="2 3">2ta16</strain>
    </source>
</reference>
<protein>
    <submittedName>
        <fullName evidence="2">Uncharacterized protein</fullName>
    </submittedName>
</protein>
<accession>V4HR47</accession>
<evidence type="ECO:0000256" key="1">
    <source>
        <dbReference type="SAM" id="MobiDB-lite"/>
    </source>
</evidence>
<evidence type="ECO:0000313" key="2">
    <source>
        <dbReference type="EMBL" id="ESP90379.1"/>
    </source>
</evidence>
<dbReference type="EMBL" id="AUSV01000134">
    <property type="protein sequence ID" value="ESP90379.1"/>
    <property type="molecule type" value="Genomic_DNA"/>
</dbReference>
<comment type="caution">
    <text evidence="2">The sequence shown here is derived from an EMBL/GenBank/DDBJ whole genome shotgun (WGS) entry which is preliminary data.</text>
</comment>
<name>V4HR47_PSEL2</name>
<sequence length="49" mass="5508">MTVLINRPKFPPPRHPELVSGSKVQKATDSERSKHSSFAQGEMSCFNSY</sequence>
<organism evidence="2 3">
    <name type="scientific">Pseudoalteromonas luteoviolacea (strain 2ta16)</name>
    <dbReference type="NCBI Taxonomy" id="1353533"/>
    <lineage>
        <taxon>Bacteria</taxon>
        <taxon>Pseudomonadati</taxon>
        <taxon>Pseudomonadota</taxon>
        <taxon>Gammaproteobacteria</taxon>
        <taxon>Alteromonadales</taxon>
        <taxon>Pseudoalteromonadaceae</taxon>
        <taxon>Pseudoalteromonas</taxon>
    </lineage>
</organism>
<dbReference type="AlphaFoldDB" id="V4HR47"/>
<dbReference type="Proteomes" id="UP000017820">
    <property type="component" value="Unassembled WGS sequence"/>
</dbReference>